<organism evidence="3 4">
    <name type="scientific">Aequorivita vitellina</name>
    <dbReference type="NCBI Taxonomy" id="2874475"/>
    <lineage>
        <taxon>Bacteria</taxon>
        <taxon>Pseudomonadati</taxon>
        <taxon>Bacteroidota</taxon>
        <taxon>Flavobacteriia</taxon>
        <taxon>Flavobacteriales</taxon>
        <taxon>Flavobacteriaceae</taxon>
        <taxon>Aequorivita</taxon>
    </lineage>
</organism>
<feature type="domain" description="TonB C-terminal" evidence="2">
    <location>
        <begin position="97"/>
        <end position="157"/>
    </location>
</feature>
<dbReference type="Gene3D" id="3.30.1150.10">
    <property type="match status" value="1"/>
</dbReference>
<dbReference type="RefSeq" id="WP_237603118.1">
    <property type="nucleotide sequence ID" value="NZ_JAIRBA010000017.1"/>
</dbReference>
<reference evidence="3" key="1">
    <citation type="submission" date="2021-09" db="EMBL/GenBank/DDBJ databases">
        <title>Genome of Aequorivita sp. strain F47161.</title>
        <authorList>
            <person name="Wang Y."/>
        </authorList>
    </citation>
    <scope>NUCLEOTIDE SEQUENCE</scope>
    <source>
        <strain evidence="3">F47161</strain>
    </source>
</reference>
<accession>A0A9X1QUY2</accession>
<sequence length="158" mass="17581">MKTKAFLLFIMLLATIGFAQTGETEKQQINTEEISANEAEPMAFNLAEVPPLASGCKAKWKVEKQRECTRKFIMNHINRNLNTDLVSELGLTGFFKTDVSFTIDKAGNINNISAKGGPEIMNQNAVEVIKILPQFTPAMHNGEMVAVYLKFPIAFDIQ</sequence>
<dbReference type="EMBL" id="JAIRBA010000017">
    <property type="protein sequence ID" value="MCG2419333.1"/>
    <property type="molecule type" value="Genomic_DNA"/>
</dbReference>
<dbReference type="InterPro" id="IPR037682">
    <property type="entry name" value="TonB_C"/>
</dbReference>
<evidence type="ECO:0000256" key="1">
    <source>
        <dbReference type="SAM" id="SignalP"/>
    </source>
</evidence>
<name>A0A9X1QUY2_9FLAO</name>
<keyword evidence="4" id="KW-1185">Reference proteome</keyword>
<dbReference type="Proteomes" id="UP001139461">
    <property type="component" value="Unassembled WGS sequence"/>
</dbReference>
<dbReference type="Pfam" id="PF03544">
    <property type="entry name" value="TonB_C"/>
    <property type="match status" value="1"/>
</dbReference>
<evidence type="ECO:0000313" key="3">
    <source>
        <dbReference type="EMBL" id="MCG2419333.1"/>
    </source>
</evidence>
<keyword evidence="1" id="KW-0732">Signal</keyword>
<proteinExistence type="predicted"/>
<dbReference type="GO" id="GO:0055085">
    <property type="term" value="P:transmembrane transport"/>
    <property type="evidence" value="ECO:0007669"/>
    <property type="project" value="InterPro"/>
</dbReference>
<feature type="signal peptide" evidence="1">
    <location>
        <begin position="1"/>
        <end position="19"/>
    </location>
</feature>
<gene>
    <name evidence="3" type="ORF">K8089_09890</name>
</gene>
<comment type="caution">
    <text evidence="3">The sequence shown here is derived from an EMBL/GenBank/DDBJ whole genome shotgun (WGS) entry which is preliminary data.</text>
</comment>
<dbReference type="SUPFAM" id="SSF74653">
    <property type="entry name" value="TolA/TonB C-terminal domain"/>
    <property type="match status" value="1"/>
</dbReference>
<evidence type="ECO:0000313" key="4">
    <source>
        <dbReference type="Proteomes" id="UP001139461"/>
    </source>
</evidence>
<evidence type="ECO:0000259" key="2">
    <source>
        <dbReference type="Pfam" id="PF03544"/>
    </source>
</evidence>
<feature type="chain" id="PRO_5040802676" evidence="1">
    <location>
        <begin position="20"/>
        <end position="158"/>
    </location>
</feature>
<protein>
    <submittedName>
        <fullName evidence="3">Energy transducer TonB</fullName>
    </submittedName>
</protein>
<dbReference type="AlphaFoldDB" id="A0A9X1QUY2"/>